<evidence type="ECO:0000259" key="4">
    <source>
        <dbReference type="PROSITE" id="PS51462"/>
    </source>
</evidence>
<comment type="similarity">
    <text evidence="1 3">Belongs to the Nudix hydrolase family.</text>
</comment>
<accession>A0A9P0BLH1</accession>
<dbReference type="PROSITE" id="PS51462">
    <property type="entry name" value="NUDIX"/>
    <property type="match status" value="1"/>
</dbReference>
<evidence type="ECO:0000256" key="2">
    <source>
        <dbReference type="ARBA" id="ARBA00022801"/>
    </source>
</evidence>
<dbReference type="InterPro" id="IPR020476">
    <property type="entry name" value="Nudix_hydrolase"/>
</dbReference>
<dbReference type="InterPro" id="IPR020084">
    <property type="entry name" value="NUDIX_hydrolase_CS"/>
</dbReference>
<dbReference type="FunFam" id="3.90.79.10:FF:000015">
    <property type="entry name" value="Nudix hydrolase 8"/>
    <property type="match status" value="1"/>
</dbReference>
<dbReference type="AlphaFoldDB" id="A0A9P0BLH1"/>
<dbReference type="OrthoDB" id="447842at2759"/>
<dbReference type="Pfam" id="PF18290">
    <property type="entry name" value="Nudix_hydro"/>
    <property type="match status" value="1"/>
</dbReference>
<dbReference type="PANTHER" id="PTHR13994">
    <property type="entry name" value="NUDIX HYDROLASE RELATED"/>
    <property type="match status" value="1"/>
</dbReference>
<keyword evidence="6" id="KW-1185">Reference proteome</keyword>
<dbReference type="GO" id="GO:0051287">
    <property type="term" value="F:NAD binding"/>
    <property type="evidence" value="ECO:0007669"/>
    <property type="project" value="TreeGrafter"/>
</dbReference>
<proteinExistence type="inferred from homology"/>
<name>A0A9P0BLH1_CHRIL</name>
<dbReference type="Gene3D" id="3.40.630.30">
    <property type="match status" value="1"/>
</dbReference>
<dbReference type="CDD" id="cd04670">
    <property type="entry name" value="NUDIX_ASFGF2_Nudt6"/>
    <property type="match status" value="1"/>
</dbReference>
<gene>
    <name evidence="5" type="ORF">CINC_LOCUS1016</name>
</gene>
<dbReference type="GO" id="GO:0035529">
    <property type="term" value="F:NADH pyrophosphatase activity"/>
    <property type="evidence" value="ECO:0007669"/>
    <property type="project" value="TreeGrafter"/>
</dbReference>
<dbReference type="PRINTS" id="PR00502">
    <property type="entry name" value="NUDIXFAMILY"/>
</dbReference>
<dbReference type="GO" id="GO:0047631">
    <property type="term" value="F:ADP-ribose diphosphatase activity"/>
    <property type="evidence" value="ECO:0007669"/>
    <property type="project" value="TreeGrafter"/>
</dbReference>
<dbReference type="InterPro" id="IPR040618">
    <property type="entry name" value="Pre-Nudix"/>
</dbReference>
<dbReference type="EMBL" id="LR824013">
    <property type="protein sequence ID" value="CAH0579227.1"/>
    <property type="molecule type" value="Genomic_DNA"/>
</dbReference>
<reference evidence="5" key="1">
    <citation type="submission" date="2021-12" db="EMBL/GenBank/DDBJ databases">
        <authorList>
            <person name="King R."/>
        </authorList>
    </citation>
    <scope>NUCLEOTIDE SEQUENCE</scope>
</reference>
<dbReference type="PRINTS" id="PR01356">
    <property type="entry name" value="GFGPROTEIN"/>
</dbReference>
<dbReference type="SUPFAM" id="SSF55811">
    <property type="entry name" value="Nudix"/>
    <property type="match status" value="1"/>
</dbReference>
<dbReference type="InterPro" id="IPR003293">
    <property type="entry name" value="Nudix_hydrolase6-like"/>
</dbReference>
<evidence type="ECO:0000313" key="6">
    <source>
        <dbReference type="Proteomes" id="UP001154114"/>
    </source>
</evidence>
<evidence type="ECO:0000313" key="5">
    <source>
        <dbReference type="EMBL" id="CAH0579227.1"/>
    </source>
</evidence>
<dbReference type="InterPro" id="IPR000086">
    <property type="entry name" value="NUDIX_hydrolase_dom"/>
</dbReference>
<dbReference type="PANTHER" id="PTHR13994:SF13">
    <property type="entry name" value="FI03680P"/>
    <property type="match status" value="1"/>
</dbReference>
<protein>
    <recommendedName>
        <fullName evidence="4">Nudix hydrolase domain-containing protein</fullName>
    </recommendedName>
</protein>
<keyword evidence="2 3" id="KW-0378">Hydrolase</keyword>
<organism evidence="5 6">
    <name type="scientific">Chrysodeixis includens</name>
    <name type="common">Soybean looper</name>
    <name type="synonym">Pseudoplusia includens</name>
    <dbReference type="NCBI Taxonomy" id="689277"/>
    <lineage>
        <taxon>Eukaryota</taxon>
        <taxon>Metazoa</taxon>
        <taxon>Ecdysozoa</taxon>
        <taxon>Arthropoda</taxon>
        <taxon>Hexapoda</taxon>
        <taxon>Insecta</taxon>
        <taxon>Pterygota</taxon>
        <taxon>Neoptera</taxon>
        <taxon>Endopterygota</taxon>
        <taxon>Lepidoptera</taxon>
        <taxon>Glossata</taxon>
        <taxon>Ditrysia</taxon>
        <taxon>Noctuoidea</taxon>
        <taxon>Noctuidae</taxon>
        <taxon>Plusiinae</taxon>
        <taxon>Chrysodeixis</taxon>
    </lineage>
</organism>
<dbReference type="PROSITE" id="PS00893">
    <property type="entry name" value="NUDIX_BOX"/>
    <property type="match status" value="1"/>
</dbReference>
<dbReference type="Proteomes" id="UP001154114">
    <property type="component" value="Chromosome 10"/>
</dbReference>
<dbReference type="Gene3D" id="3.90.79.10">
    <property type="entry name" value="Nucleoside Triphosphate Pyrophosphohydrolase"/>
    <property type="match status" value="1"/>
</dbReference>
<dbReference type="Pfam" id="PF00293">
    <property type="entry name" value="NUDIX"/>
    <property type="match status" value="1"/>
</dbReference>
<evidence type="ECO:0000256" key="1">
    <source>
        <dbReference type="ARBA" id="ARBA00005582"/>
    </source>
</evidence>
<sequence>MYKILSACTRSYQKKIYPLTLSNVSFGTEANEIFRGVVDRYKGITVDLKQEKPNENCFLSKLQESLSNWKTEGYRCIWFKVDIDNTFCVPILASNGFNFHHAREDFAMMYKWLPTDSKPNLPPTSHTNLGIGAMVFNDKNELLAVSEKHYEYPHWKLPGGYVERGEDIIHAAAREVKEETGIVAAFESIVTFRHTHNMMFGNSDIHAIVKMKALSEDIVISERELNVCKWMPVDEYTSHPLVNKFNQKMVKMALKYKEKKINLDFQKQTVRWAAAYVRDVNYLIVNEEEE</sequence>
<evidence type="ECO:0000256" key="3">
    <source>
        <dbReference type="RuleBase" id="RU003476"/>
    </source>
</evidence>
<feature type="domain" description="Nudix hydrolase" evidence="4">
    <location>
        <begin position="126"/>
        <end position="255"/>
    </location>
</feature>
<dbReference type="InterPro" id="IPR015797">
    <property type="entry name" value="NUDIX_hydrolase-like_dom_sf"/>
</dbReference>